<dbReference type="OrthoDB" id="4772576at2"/>
<dbReference type="InterPro" id="IPR012551">
    <property type="entry name" value="DUF1707_SHOCT-like"/>
</dbReference>
<protein>
    <submittedName>
        <fullName evidence="3">Uncharacterized protein</fullName>
    </submittedName>
</protein>
<sequence length="215" mass="23230">MSPEAHRITALRCADQDRELVAQVLNNAYAEGRLTFDEHAERIAHAYEAKTFGDLDVLTTDLVAQRRPLPTAVPGPSPQPVVERTAAHVAVPGQFTGGNAVLSTFKPGRIDVVAPEVTLNAWLGEVRLDLVDSTFAARDTVINIGGLMCDVRIRVPEGVDVNVSGTSMVMGDTKVEGTRPRPDGIRINLVGTVFMGEVKVLGPDTKANKYEKFVK</sequence>
<evidence type="ECO:0000313" key="4">
    <source>
        <dbReference type="Proteomes" id="UP000188145"/>
    </source>
</evidence>
<dbReference type="Pfam" id="PF09922">
    <property type="entry name" value="LiaF-like_C"/>
    <property type="match status" value="1"/>
</dbReference>
<dbReference type="RefSeq" id="WP_077687325.1">
    <property type="nucleotide sequence ID" value="NZ_CP019606.1"/>
</dbReference>
<evidence type="ECO:0000259" key="1">
    <source>
        <dbReference type="Pfam" id="PF08044"/>
    </source>
</evidence>
<keyword evidence="4" id="KW-1185">Reference proteome</keyword>
<dbReference type="Proteomes" id="UP000188145">
    <property type="component" value="Chromosome"/>
</dbReference>
<dbReference type="InterPro" id="IPR024425">
    <property type="entry name" value="LiaF-like_C"/>
</dbReference>
<reference evidence="4" key="1">
    <citation type="submission" date="2017-02" db="EMBL/GenBank/DDBJ databases">
        <title>Tessaracoccus aquaemaris sp. nov., isolated from the intestine of a Korean rockfish, Sebastes schlegelii, in a marine aquaculture pond.</title>
        <authorList>
            <person name="Tak E.J."/>
            <person name="Bae J.-W."/>
        </authorList>
    </citation>
    <scope>NUCLEOTIDE SEQUENCE [LARGE SCALE GENOMIC DNA]</scope>
    <source>
        <strain evidence="4">NSG39</strain>
    </source>
</reference>
<dbReference type="Pfam" id="PF08044">
    <property type="entry name" value="DUF1707"/>
    <property type="match status" value="1"/>
</dbReference>
<dbReference type="AlphaFoldDB" id="A0A1Q2CS90"/>
<dbReference type="KEGG" id="tes:BW730_17185"/>
<organism evidence="3 4">
    <name type="scientific">Tessaracoccus aquimaris</name>
    <dbReference type="NCBI Taxonomy" id="1332264"/>
    <lineage>
        <taxon>Bacteria</taxon>
        <taxon>Bacillati</taxon>
        <taxon>Actinomycetota</taxon>
        <taxon>Actinomycetes</taxon>
        <taxon>Propionibacteriales</taxon>
        <taxon>Propionibacteriaceae</taxon>
        <taxon>Tessaracoccus</taxon>
    </lineage>
</organism>
<evidence type="ECO:0000313" key="3">
    <source>
        <dbReference type="EMBL" id="AQP48972.1"/>
    </source>
</evidence>
<feature type="domain" description="DUF1707" evidence="1">
    <location>
        <begin position="11"/>
        <end position="62"/>
    </location>
</feature>
<dbReference type="PANTHER" id="PTHR40763:SF4">
    <property type="entry name" value="DUF1707 DOMAIN-CONTAINING PROTEIN"/>
    <property type="match status" value="1"/>
</dbReference>
<dbReference type="PANTHER" id="PTHR40763">
    <property type="entry name" value="MEMBRANE PROTEIN-RELATED"/>
    <property type="match status" value="1"/>
</dbReference>
<dbReference type="EMBL" id="CP019606">
    <property type="protein sequence ID" value="AQP48972.1"/>
    <property type="molecule type" value="Genomic_DNA"/>
</dbReference>
<name>A0A1Q2CS90_9ACTN</name>
<feature type="domain" description="Cell wall-active antibiotics response LiaF-like C-terminal" evidence="2">
    <location>
        <begin position="117"/>
        <end position="176"/>
    </location>
</feature>
<accession>A0A1Q2CS90</accession>
<evidence type="ECO:0000259" key="2">
    <source>
        <dbReference type="Pfam" id="PF09922"/>
    </source>
</evidence>
<gene>
    <name evidence="3" type="ORF">BW730_17185</name>
</gene>
<dbReference type="STRING" id="1332264.BW730_17185"/>
<proteinExistence type="predicted"/>